<evidence type="ECO:0008006" key="3">
    <source>
        <dbReference type="Google" id="ProtNLM"/>
    </source>
</evidence>
<accession>A0ABS3NQK1</accession>
<reference evidence="1 2" key="1">
    <citation type="submission" date="2021-03" db="EMBL/GenBank/DDBJ databases">
        <authorList>
            <person name="Shang D.-D."/>
            <person name="Du Z.-J."/>
            <person name="Chen G.-J."/>
        </authorList>
    </citation>
    <scope>NUCLEOTIDE SEQUENCE [LARGE SCALE GENOMIC DNA]</scope>
    <source>
        <strain evidence="1 2">F1192</strain>
    </source>
</reference>
<protein>
    <recommendedName>
        <fullName evidence="3">Phasin domain-containing protein</fullName>
    </recommendedName>
</protein>
<dbReference type="Proteomes" id="UP000664554">
    <property type="component" value="Unassembled WGS sequence"/>
</dbReference>
<evidence type="ECO:0000313" key="2">
    <source>
        <dbReference type="Proteomes" id="UP000664554"/>
    </source>
</evidence>
<organism evidence="1 2">
    <name type="scientific">Psychrobacter coccoides</name>
    <dbReference type="NCBI Taxonomy" id="2818440"/>
    <lineage>
        <taxon>Bacteria</taxon>
        <taxon>Pseudomonadati</taxon>
        <taxon>Pseudomonadota</taxon>
        <taxon>Gammaproteobacteria</taxon>
        <taxon>Moraxellales</taxon>
        <taxon>Moraxellaceae</taxon>
        <taxon>Psychrobacter</taxon>
    </lineage>
</organism>
<name>A0ABS3NQK1_9GAMM</name>
<dbReference type="EMBL" id="JAGBKM010000021">
    <property type="protein sequence ID" value="MBO1531696.1"/>
    <property type="molecule type" value="Genomic_DNA"/>
</dbReference>
<evidence type="ECO:0000313" key="1">
    <source>
        <dbReference type="EMBL" id="MBO1531696.1"/>
    </source>
</evidence>
<sequence length="140" mass="15618">MIDFSAPDFSLPILSAPALRLQQKTLDMLLAIPQVMTTRIWKIATAPMNSNMQQQEIESMIVEKEMAFIESIGDIGSQIIASQLALGNQWMSNWQSLMLGDKNAFSHFGQDIDKEAVKIMDKGISPYASKVSINKNRLSN</sequence>
<proteinExistence type="predicted"/>
<gene>
    <name evidence="1" type="ORF">J3492_10805</name>
</gene>
<dbReference type="RefSeq" id="WP_207992063.1">
    <property type="nucleotide sequence ID" value="NZ_JAGBKM010000021.1"/>
</dbReference>
<keyword evidence="2" id="KW-1185">Reference proteome</keyword>
<comment type="caution">
    <text evidence="1">The sequence shown here is derived from an EMBL/GenBank/DDBJ whole genome shotgun (WGS) entry which is preliminary data.</text>
</comment>